<comment type="caution">
    <text evidence="3">The sequence shown here is derived from an EMBL/GenBank/DDBJ whole genome shotgun (WGS) entry which is preliminary data.</text>
</comment>
<gene>
    <name evidence="3" type="ORF">K493DRAFT_315316</name>
</gene>
<evidence type="ECO:0000313" key="3">
    <source>
        <dbReference type="EMBL" id="ORX94843.1"/>
    </source>
</evidence>
<dbReference type="Proteomes" id="UP000193498">
    <property type="component" value="Unassembled WGS sequence"/>
</dbReference>
<evidence type="ECO:0000313" key="4">
    <source>
        <dbReference type="Proteomes" id="UP000193498"/>
    </source>
</evidence>
<dbReference type="AlphaFoldDB" id="A0A1Y1YA66"/>
<evidence type="ECO:0000256" key="2">
    <source>
        <dbReference type="SAM" id="SignalP"/>
    </source>
</evidence>
<sequence length="232" mass="26683">MLALLLAPFTLPIFKTTFSLLEAVHRTWLACALSLAHPLHFLLQCLWQSASDPLKDAYRIWARKGFEALLPLATYPDQELDRITPMPRRVTPPRRSTFRRDTSQLRVQLVRNMEAKWRRKTLSQWAKEASLLLAHPPMDRNIPRRSAAPPTRLAKREGLRAMKETKRELQCPPLTLPPRLHPPWMYMRSPAPSTPRHSFSTTLRSGSSLTKYPLRPPNAPPTFPTLVYLTPS</sequence>
<feature type="compositionally biased region" description="Polar residues" evidence="1">
    <location>
        <begin position="195"/>
        <end position="210"/>
    </location>
</feature>
<feature type="region of interest" description="Disordered" evidence="1">
    <location>
        <begin position="191"/>
        <end position="217"/>
    </location>
</feature>
<accession>A0A1Y1YA66</accession>
<organism evidence="3 4">
    <name type="scientific">Basidiobolus meristosporus CBS 931.73</name>
    <dbReference type="NCBI Taxonomy" id="1314790"/>
    <lineage>
        <taxon>Eukaryota</taxon>
        <taxon>Fungi</taxon>
        <taxon>Fungi incertae sedis</taxon>
        <taxon>Zoopagomycota</taxon>
        <taxon>Entomophthoromycotina</taxon>
        <taxon>Basidiobolomycetes</taxon>
        <taxon>Basidiobolales</taxon>
        <taxon>Basidiobolaceae</taxon>
        <taxon>Basidiobolus</taxon>
    </lineage>
</organism>
<feature type="signal peptide" evidence="2">
    <location>
        <begin position="1"/>
        <end position="19"/>
    </location>
</feature>
<feature type="chain" id="PRO_5012417790" evidence="2">
    <location>
        <begin position="20"/>
        <end position="232"/>
    </location>
</feature>
<dbReference type="EMBL" id="MCFE01000194">
    <property type="protein sequence ID" value="ORX94843.1"/>
    <property type="molecule type" value="Genomic_DNA"/>
</dbReference>
<dbReference type="InParanoid" id="A0A1Y1YA66"/>
<protein>
    <submittedName>
        <fullName evidence="3">Uncharacterized protein</fullName>
    </submittedName>
</protein>
<name>A0A1Y1YA66_9FUNG</name>
<reference evidence="3 4" key="1">
    <citation type="submission" date="2016-07" db="EMBL/GenBank/DDBJ databases">
        <title>Pervasive Adenine N6-methylation of Active Genes in Fungi.</title>
        <authorList>
            <consortium name="DOE Joint Genome Institute"/>
            <person name="Mondo S.J."/>
            <person name="Dannebaum R.O."/>
            <person name="Kuo R.C."/>
            <person name="Labutti K."/>
            <person name="Haridas S."/>
            <person name="Kuo A."/>
            <person name="Salamov A."/>
            <person name="Ahrendt S.R."/>
            <person name="Lipzen A."/>
            <person name="Sullivan W."/>
            <person name="Andreopoulos W.B."/>
            <person name="Clum A."/>
            <person name="Lindquist E."/>
            <person name="Daum C."/>
            <person name="Ramamoorthy G.K."/>
            <person name="Gryganskyi A."/>
            <person name="Culley D."/>
            <person name="Magnuson J.K."/>
            <person name="James T.Y."/>
            <person name="O'Malley M.A."/>
            <person name="Stajich J.E."/>
            <person name="Spatafora J.W."/>
            <person name="Visel A."/>
            <person name="Grigoriev I.V."/>
        </authorList>
    </citation>
    <scope>NUCLEOTIDE SEQUENCE [LARGE SCALE GENOMIC DNA]</scope>
    <source>
        <strain evidence="3 4">CBS 931.73</strain>
    </source>
</reference>
<proteinExistence type="predicted"/>
<keyword evidence="4" id="KW-1185">Reference proteome</keyword>
<evidence type="ECO:0000256" key="1">
    <source>
        <dbReference type="SAM" id="MobiDB-lite"/>
    </source>
</evidence>
<keyword evidence="2" id="KW-0732">Signal</keyword>